<dbReference type="eggNOG" id="COG1595">
    <property type="taxonomic scope" value="Bacteria"/>
</dbReference>
<keyword evidence="8" id="KW-1185">Reference proteome</keyword>
<evidence type="ECO:0000256" key="2">
    <source>
        <dbReference type="ARBA" id="ARBA00023015"/>
    </source>
</evidence>
<feature type="domain" description="RNA polymerase sigma-70 region 2" evidence="5">
    <location>
        <begin position="26"/>
        <end position="89"/>
    </location>
</feature>
<dbReference type="PANTHER" id="PTHR43133:SF46">
    <property type="entry name" value="RNA POLYMERASE SIGMA-70 FACTOR ECF SUBFAMILY"/>
    <property type="match status" value="1"/>
</dbReference>
<evidence type="ECO:0000256" key="3">
    <source>
        <dbReference type="ARBA" id="ARBA00023082"/>
    </source>
</evidence>
<dbReference type="SUPFAM" id="SSF88946">
    <property type="entry name" value="Sigma2 domain of RNA polymerase sigma factors"/>
    <property type="match status" value="1"/>
</dbReference>
<dbReference type="CDD" id="cd06171">
    <property type="entry name" value="Sigma70_r4"/>
    <property type="match status" value="1"/>
</dbReference>
<dbReference type="PATRIC" id="fig|1347342.6.peg.3101"/>
<name>T2KRW9_FORAG</name>
<keyword evidence="4" id="KW-0804">Transcription</keyword>
<dbReference type="InterPro" id="IPR039425">
    <property type="entry name" value="RNA_pol_sigma-70-like"/>
</dbReference>
<dbReference type="NCBIfam" id="TIGR02937">
    <property type="entry name" value="sigma70-ECF"/>
    <property type="match status" value="1"/>
</dbReference>
<dbReference type="GO" id="GO:0003677">
    <property type="term" value="F:DNA binding"/>
    <property type="evidence" value="ECO:0007669"/>
    <property type="project" value="InterPro"/>
</dbReference>
<dbReference type="STRING" id="1347342.BN863_30820"/>
<dbReference type="RefSeq" id="WP_158409039.1">
    <property type="nucleotide sequence ID" value="NZ_HG315671.1"/>
</dbReference>
<evidence type="ECO:0000259" key="6">
    <source>
        <dbReference type="Pfam" id="PF08281"/>
    </source>
</evidence>
<dbReference type="InterPro" id="IPR014284">
    <property type="entry name" value="RNA_pol_sigma-70_dom"/>
</dbReference>
<evidence type="ECO:0000259" key="5">
    <source>
        <dbReference type="Pfam" id="PF04542"/>
    </source>
</evidence>
<accession>T2KRW9</accession>
<evidence type="ECO:0000313" key="8">
    <source>
        <dbReference type="Proteomes" id="UP000016160"/>
    </source>
</evidence>
<reference evidence="7 8" key="1">
    <citation type="journal article" date="2013" name="Appl. Environ. Microbiol.">
        <title>The genome of the alga-associated marine flavobacterium Formosa agariphila KMM 3901T reveals a broad potential for degradation of algal polysaccharides.</title>
        <authorList>
            <person name="Mann A.J."/>
            <person name="Hahnke R.L."/>
            <person name="Huang S."/>
            <person name="Werner J."/>
            <person name="Xing P."/>
            <person name="Barbeyron T."/>
            <person name="Huettel B."/>
            <person name="Stueber K."/>
            <person name="Reinhardt R."/>
            <person name="Harder J."/>
            <person name="Gloeckner F.O."/>
            <person name="Amann R.I."/>
            <person name="Teeling H."/>
        </authorList>
    </citation>
    <scope>NUCLEOTIDE SEQUENCE [LARGE SCALE GENOMIC DNA]</scope>
    <source>
        <strain evidence="8">DSM 15362 / KCTC 12365 / LMG 23005 / KMM 3901</strain>
    </source>
</reference>
<evidence type="ECO:0000256" key="4">
    <source>
        <dbReference type="ARBA" id="ARBA00023163"/>
    </source>
</evidence>
<gene>
    <name evidence="7" type="ORF">BN863_30820</name>
</gene>
<dbReference type="AlphaFoldDB" id="T2KRW9"/>
<dbReference type="Pfam" id="PF04542">
    <property type="entry name" value="Sigma70_r2"/>
    <property type="match status" value="1"/>
</dbReference>
<dbReference type="Gene3D" id="1.10.10.10">
    <property type="entry name" value="Winged helix-like DNA-binding domain superfamily/Winged helix DNA-binding domain"/>
    <property type="match status" value="1"/>
</dbReference>
<keyword evidence="2" id="KW-0805">Transcription regulation</keyword>
<organism evidence="7 8">
    <name type="scientific">Formosa agariphila (strain DSM 15362 / KCTC 12365 / LMG 23005 / KMM 3901 / M-2Alg 35-1)</name>
    <dbReference type="NCBI Taxonomy" id="1347342"/>
    <lineage>
        <taxon>Bacteria</taxon>
        <taxon>Pseudomonadati</taxon>
        <taxon>Bacteroidota</taxon>
        <taxon>Flavobacteriia</taxon>
        <taxon>Flavobacteriales</taxon>
        <taxon>Flavobacteriaceae</taxon>
        <taxon>Formosa</taxon>
    </lineage>
</organism>
<dbReference type="GO" id="GO:0016987">
    <property type="term" value="F:sigma factor activity"/>
    <property type="evidence" value="ECO:0007669"/>
    <property type="project" value="UniProtKB-KW"/>
</dbReference>
<dbReference type="InterPro" id="IPR036388">
    <property type="entry name" value="WH-like_DNA-bd_sf"/>
</dbReference>
<dbReference type="GO" id="GO:0006352">
    <property type="term" value="P:DNA-templated transcription initiation"/>
    <property type="evidence" value="ECO:0007669"/>
    <property type="project" value="InterPro"/>
</dbReference>
<evidence type="ECO:0000313" key="7">
    <source>
        <dbReference type="EMBL" id="CDF80794.1"/>
    </source>
</evidence>
<feature type="domain" description="RNA polymerase sigma factor 70 region 4 type 2" evidence="6">
    <location>
        <begin position="118"/>
        <end position="168"/>
    </location>
</feature>
<dbReference type="InterPro" id="IPR013249">
    <property type="entry name" value="RNA_pol_sigma70_r4_t2"/>
</dbReference>
<dbReference type="PANTHER" id="PTHR43133">
    <property type="entry name" value="RNA POLYMERASE ECF-TYPE SIGMA FACTO"/>
    <property type="match status" value="1"/>
</dbReference>
<protein>
    <submittedName>
        <fullName evidence="7">ECF subfamily RNA polymerase sigma-24 factor</fullName>
    </submittedName>
</protein>
<dbReference type="InterPro" id="IPR013325">
    <property type="entry name" value="RNA_pol_sigma_r2"/>
</dbReference>
<comment type="similarity">
    <text evidence="1">Belongs to the sigma-70 factor family. ECF subfamily.</text>
</comment>
<dbReference type="SUPFAM" id="SSF88659">
    <property type="entry name" value="Sigma3 and sigma4 domains of RNA polymerase sigma factors"/>
    <property type="match status" value="1"/>
</dbReference>
<dbReference type="HOGENOM" id="CLU_047691_4_1_10"/>
<dbReference type="Gene3D" id="1.10.1740.10">
    <property type="match status" value="1"/>
</dbReference>
<evidence type="ECO:0000256" key="1">
    <source>
        <dbReference type="ARBA" id="ARBA00010641"/>
    </source>
</evidence>
<dbReference type="EMBL" id="HG315671">
    <property type="protein sequence ID" value="CDF80794.1"/>
    <property type="molecule type" value="Genomic_DNA"/>
</dbReference>
<dbReference type="Pfam" id="PF08281">
    <property type="entry name" value="Sigma70_r4_2"/>
    <property type="match status" value="1"/>
</dbReference>
<dbReference type="InterPro" id="IPR013324">
    <property type="entry name" value="RNA_pol_sigma_r3/r4-like"/>
</dbReference>
<dbReference type="InterPro" id="IPR007627">
    <property type="entry name" value="RNA_pol_sigma70_r2"/>
</dbReference>
<dbReference type="Proteomes" id="UP000016160">
    <property type="component" value="Chromosome"/>
</dbReference>
<dbReference type="OrthoDB" id="1100095at2"/>
<keyword evidence="3" id="KW-0731">Sigma factor</keyword>
<proteinExistence type="inferred from homology"/>
<sequence length="187" mass="22453">MNKVNDSFLLDRLKENDHKAFNRIYDLYWEKLFAFCYKLTGSNELTHEIIQIIFVQLWEKRHETEISNLKSYLFQSVKYQFFSYYKKNKIHSNTLPAELESYLMENLNEDHPEILNTLNKALEQLPQKRKEILLLSKYQNMSVQEISESLNISPQTVRNQVSKALIQLREVLCQGVFLFVYLELTFW</sequence>